<evidence type="ECO:0000313" key="1">
    <source>
        <dbReference type="EMBL" id="MDW8801391.1"/>
    </source>
</evidence>
<keyword evidence="2" id="KW-1185">Reference proteome</keyword>
<gene>
    <name evidence="1" type="ORF">P8V03_09510</name>
</gene>
<comment type="caution">
    <text evidence="1">The sequence shown here is derived from an EMBL/GenBank/DDBJ whole genome shotgun (WGS) entry which is preliminary data.</text>
</comment>
<organism evidence="1 2">
    <name type="scientific">Clostridium tanneri</name>
    <dbReference type="NCBI Taxonomy" id="3037988"/>
    <lineage>
        <taxon>Bacteria</taxon>
        <taxon>Bacillati</taxon>
        <taxon>Bacillota</taxon>
        <taxon>Clostridia</taxon>
        <taxon>Eubacteriales</taxon>
        <taxon>Clostridiaceae</taxon>
        <taxon>Clostridium</taxon>
    </lineage>
</organism>
<dbReference type="Gene3D" id="3.40.50.12090">
    <property type="match status" value="3"/>
</dbReference>
<evidence type="ECO:0000313" key="2">
    <source>
        <dbReference type="Proteomes" id="UP001281656"/>
    </source>
</evidence>
<dbReference type="PANTHER" id="PTHR30032">
    <property type="entry name" value="N-ACETYLMURAMOYL-L-ALANINE AMIDASE-RELATED"/>
    <property type="match status" value="1"/>
</dbReference>
<accession>A0ABU4JTF9</accession>
<dbReference type="InterPro" id="IPR051922">
    <property type="entry name" value="Bact_Sporulation_Assoc"/>
</dbReference>
<dbReference type="EMBL" id="JARUJP010000009">
    <property type="protein sequence ID" value="MDW8801391.1"/>
    <property type="molecule type" value="Genomic_DNA"/>
</dbReference>
<dbReference type="Proteomes" id="UP001281656">
    <property type="component" value="Unassembled WGS sequence"/>
</dbReference>
<sequence length="520" mass="56823">MYTLKKILSLIAASILVISISNTVSAKNLYNIKRIFGQDRYKTSVNISTNFGNSLHNAVILASGKDFPDALSGSLLSKKFNGPILLLGNTVAESYDSTEYIKSHLNKNGTIYLLGEQASISDEFIGHFKNLGYSNVVRLGGVNRFETNKIIVNFIDVKKGTPVVIANGYGFADAISISSVAASKQYPILMTDSDHLPDGAKDIISNLQPEQIYLIGGQGSIKDSVVDELKKLVPTLNDSELVRISGNDRYDTSLSISNYFNLETDTAIIANGSNFPDALSGSALAAKLNAPIILTDGQNISNQKSFIESKNYKNLILLGGLASIDLSVEYVLKGADNIKEAEKKYLNSLSQYCESFIKKCTTTSNYIDETFAKVNSVKSISELTTASEISDSLSSLTQIYGDGKTILEKYKEDLIVLKTEVSNLKPPSTLEILKTSYINGIEEELKAVEKLISYFNSYIDLFSSLKDGFSNSDSAKINQKINELDMINKTISGDLKNSQKGELAIKGLNQSLLKIKELIK</sequence>
<name>A0ABU4JTF9_9CLOT</name>
<dbReference type="Pfam" id="PF04122">
    <property type="entry name" value="CW_binding_2"/>
    <property type="match status" value="3"/>
</dbReference>
<reference evidence="1 2" key="1">
    <citation type="submission" date="2023-04" db="EMBL/GenBank/DDBJ databases">
        <title>Clostridium tannerae sp. nov., isolated from the fecal material of an alpaca.</title>
        <authorList>
            <person name="Miller S."/>
            <person name="Hendry M."/>
            <person name="King J."/>
            <person name="Sankaranarayanan K."/>
            <person name="Lawson P.A."/>
        </authorList>
    </citation>
    <scope>NUCLEOTIDE SEQUENCE [LARGE SCALE GENOMIC DNA]</scope>
    <source>
        <strain evidence="1 2">A1-XYC3</strain>
    </source>
</reference>
<proteinExistence type="predicted"/>
<protein>
    <submittedName>
        <fullName evidence="1">Cell wall-binding repeat-containing protein</fullName>
    </submittedName>
</protein>
<dbReference type="InterPro" id="IPR007253">
    <property type="entry name" value="Cell_wall-bd_2"/>
</dbReference>
<dbReference type="PANTHER" id="PTHR30032:SF8">
    <property type="entry name" value="GERMINATION-SPECIFIC N-ACETYLMURAMOYL-L-ALANINE AMIDASE"/>
    <property type="match status" value="1"/>
</dbReference>